<evidence type="ECO:0000256" key="7">
    <source>
        <dbReference type="SAM" id="Coils"/>
    </source>
</evidence>
<dbReference type="RefSeq" id="XP_031779595.1">
    <property type="nucleotide sequence ID" value="XM_031923735.2"/>
</dbReference>
<evidence type="ECO:0000256" key="8">
    <source>
        <dbReference type="SAM" id="MobiDB-lite"/>
    </source>
</evidence>
<evidence type="ECO:0000256" key="6">
    <source>
        <dbReference type="ARBA" id="ARBA00032937"/>
    </source>
</evidence>
<dbReference type="Proteomes" id="UP000002358">
    <property type="component" value="Chromosome 2"/>
</dbReference>
<comment type="similarity">
    <text evidence="2">Belongs to the CBF/MAK21 family.</text>
</comment>
<dbReference type="PANTHER" id="PTHR14428">
    <property type="entry name" value="NUCLEOLAR COMPLEX PROTEIN 3"/>
    <property type="match status" value="1"/>
</dbReference>
<feature type="domain" description="Nucleolar complex-associated protein 3 N-terminal" evidence="10">
    <location>
        <begin position="98"/>
        <end position="188"/>
    </location>
</feature>
<dbReference type="SUPFAM" id="SSF48371">
    <property type="entry name" value="ARM repeat"/>
    <property type="match status" value="1"/>
</dbReference>
<feature type="region of interest" description="Disordered" evidence="8">
    <location>
        <begin position="1"/>
        <end position="54"/>
    </location>
</feature>
<keyword evidence="4" id="KW-0539">Nucleus</keyword>
<keyword evidence="12" id="KW-1185">Reference proteome</keyword>
<sequence length="678" mass="78973">MEVEKRYERLVNKSRVSKDTEKVRHLLPIKTKEGRLKKRHTSEPTPVDDEQDERTDTVLSEKFADNNVESTVDTPPAKPISTVQLLAYREEKLKYVRYHIGILSSEILENPEHKLSNLSLLLKYMDERNPEVYITVTKLATASILEIFKDLLPSYNIWSFDKSEVKLKKETLLLQNQETALLKFYRQYLQKLEKMASAIKKTKQKQIVKKLDAYLAMFAIDCMSKLLVTQPYFNFSSNIAHFLIPFLDNKHPNVRETVAKCFRQIFKEDLRGELSLSIVRHLNQYVKVHKLSVHLEVIQILLSLRIKDINLDKNKEETSNYKKLVSHKNRVLALSKKERKRKSKLEQIEKELLETKAEENKQSQSKTFTEITSLLFTIYFRILKNAPSGKILSSCLEGLSKFSQCINIDYYQDVVNQLNKLLDEEKLSFVECIHCINAAFKILSGQALALNIDPIRFYTHLFRIMLQINVGQKHMHAEVFTESLSYILMNHSNNITQNRLLAFLKRLFTMMLNVQHNTILGTICIARLFKQHFKITSILLDTENMGDNIYLADLNDPEYSNAGSTSLWEVVALQRYYHSSVQNIAKIIFQNAPLKMENTVAKNIIKSTPKDIYVEYDSSRGTFNPAITKPKIAKVTRLRKNDLSARFEDLPDIINSHKIFDDKYVDLFEELRHNRKIK</sequence>
<dbReference type="AlphaFoldDB" id="A0A7M7T7A0"/>
<comment type="subcellular location">
    <subcellularLocation>
        <location evidence="1">Nucleus</location>
        <location evidence="1">Nucleolus</location>
    </subcellularLocation>
</comment>
<dbReference type="GO" id="GO:0006270">
    <property type="term" value="P:DNA replication initiation"/>
    <property type="evidence" value="ECO:0007669"/>
    <property type="project" value="TreeGrafter"/>
</dbReference>
<evidence type="ECO:0000256" key="1">
    <source>
        <dbReference type="ARBA" id="ARBA00004604"/>
    </source>
</evidence>
<evidence type="ECO:0000256" key="3">
    <source>
        <dbReference type="ARBA" id="ARBA00023054"/>
    </source>
</evidence>
<dbReference type="FunCoup" id="A0A7M7T7A0">
    <property type="interactions" value="1899"/>
</dbReference>
<dbReference type="EnsemblMetazoa" id="XM_031923735">
    <property type="protein sequence ID" value="XP_031779595"/>
    <property type="gene ID" value="LOC100117857"/>
</dbReference>
<dbReference type="SMR" id="A0A7M7T7A0"/>
<dbReference type="GeneID" id="100117857"/>
<dbReference type="InterPro" id="IPR016024">
    <property type="entry name" value="ARM-type_fold"/>
</dbReference>
<organism evidence="11 12">
    <name type="scientific">Nasonia vitripennis</name>
    <name type="common">Parasitic wasp</name>
    <dbReference type="NCBI Taxonomy" id="7425"/>
    <lineage>
        <taxon>Eukaryota</taxon>
        <taxon>Metazoa</taxon>
        <taxon>Ecdysozoa</taxon>
        <taxon>Arthropoda</taxon>
        <taxon>Hexapoda</taxon>
        <taxon>Insecta</taxon>
        <taxon>Pterygota</taxon>
        <taxon>Neoptera</taxon>
        <taxon>Endopterygota</taxon>
        <taxon>Hymenoptera</taxon>
        <taxon>Apocrita</taxon>
        <taxon>Proctotrupomorpha</taxon>
        <taxon>Chalcidoidea</taxon>
        <taxon>Pteromalidae</taxon>
        <taxon>Pteromalinae</taxon>
        <taxon>Nasonia</taxon>
    </lineage>
</organism>
<evidence type="ECO:0000259" key="9">
    <source>
        <dbReference type="Pfam" id="PF03914"/>
    </source>
</evidence>
<accession>A0A7M7T7A0</accession>
<feature type="coiled-coil region" evidence="7">
    <location>
        <begin position="338"/>
        <end position="365"/>
    </location>
</feature>
<dbReference type="CTD" id="40870"/>
<evidence type="ECO:0000256" key="5">
    <source>
        <dbReference type="ARBA" id="ARBA00032701"/>
    </source>
</evidence>
<dbReference type="GO" id="GO:0003682">
    <property type="term" value="F:chromatin binding"/>
    <property type="evidence" value="ECO:0007669"/>
    <property type="project" value="TreeGrafter"/>
</dbReference>
<evidence type="ECO:0000256" key="2">
    <source>
        <dbReference type="ARBA" id="ARBA00007797"/>
    </source>
</evidence>
<evidence type="ECO:0000256" key="4">
    <source>
        <dbReference type="ARBA" id="ARBA00023242"/>
    </source>
</evidence>
<dbReference type="OrthoDB" id="10263597at2759"/>
<dbReference type="InterPro" id="IPR005612">
    <property type="entry name" value="CCAAT-binding_factor"/>
</dbReference>
<dbReference type="Pfam" id="PF07540">
    <property type="entry name" value="NOC3p"/>
    <property type="match status" value="1"/>
</dbReference>
<reference evidence="11" key="1">
    <citation type="submission" date="2021-01" db="UniProtKB">
        <authorList>
            <consortium name="EnsemblMetazoa"/>
        </authorList>
    </citation>
    <scope>IDENTIFICATION</scope>
</reference>
<evidence type="ECO:0000313" key="12">
    <source>
        <dbReference type="Proteomes" id="UP000002358"/>
    </source>
</evidence>
<dbReference type="InterPro" id="IPR011501">
    <property type="entry name" value="Noc3_N"/>
</dbReference>
<evidence type="ECO:0000313" key="11">
    <source>
        <dbReference type="EnsemblMetazoa" id="XP_031779595"/>
    </source>
</evidence>
<dbReference type="Pfam" id="PF03914">
    <property type="entry name" value="CBF"/>
    <property type="match status" value="1"/>
</dbReference>
<dbReference type="GO" id="GO:0005730">
    <property type="term" value="C:nucleolus"/>
    <property type="evidence" value="ECO:0007669"/>
    <property type="project" value="UniProtKB-SubCell"/>
</dbReference>
<dbReference type="KEGG" id="nvi:100117857"/>
<name>A0A7M7T7A0_NASVI</name>
<keyword evidence="3 7" id="KW-0175">Coiled coil</keyword>
<proteinExistence type="inferred from homology"/>
<feature type="compositionally biased region" description="Basic and acidic residues" evidence="8">
    <location>
        <begin position="1"/>
        <end position="34"/>
    </location>
</feature>
<evidence type="ECO:0000259" key="10">
    <source>
        <dbReference type="Pfam" id="PF07540"/>
    </source>
</evidence>
<protein>
    <recommendedName>
        <fullName evidence="6">NOC3-like protein</fullName>
    </recommendedName>
    <alternativeName>
        <fullName evidence="5">Nucleolar complex-associated protein 3-like protein</fullName>
    </alternativeName>
</protein>
<dbReference type="PANTHER" id="PTHR14428:SF5">
    <property type="entry name" value="NUCLEOLAR COMPLEX PROTEIN 3 HOMOLOG"/>
    <property type="match status" value="1"/>
</dbReference>
<dbReference type="InterPro" id="IPR016903">
    <property type="entry name" value="Nucleolar_cplx-assoc_3"/>
</dbReference>
<feature type="domain" description="CCAAT-binding factor" evidence="9">
    <location>
        <begin position="432"/>
        <end position="585"/>
    </location>
</feature>
<dbReference type="InParanoid" id="A0A7M7T7A0"/>